<name>A0A6M2D9X8_RHIMP</name>
<dbReference type="AlphaFoldDB" id="A0A6M2D9X8"/>
<evidence type="ECO:0000313" key="2">
    <source>
        <dbReference type="EMBL" id="NOV42614.1"/>
    </source>
</evidence>
<feature type="transmembrane region" description="Helical" evidence="1">
    <location>
        <begin position="13"/>
        <end position="32"/>
    </location>
</feature>
<reference evidence="2" key="1">
    <citation type="submission" date="2019-09" db="EMBL/GenBank/DDBJ databases">
        <title>Organ-specific transcriptomic study of the physiology of the cattle tick, Rhipicephalus microplus.</title>
        <authorList>
            <person name="Tirloni L."/>
            <person name="Braz G."/>
            <person name="Gandara A.C.P."/>
            <person name="Sabadin G.A."/>
            <person name="da Silva R.M."/>
            <person name="Guizzo M.G."/>
            <person name="Machado J.A."/>
            <person name="Costa E.P."/>
            <person name="Gomes H.F."/>
            <person name="Moraes J."/>
            <person name="Mota M.B.S."/>
            <person name="Mesquita R.D."/>
            <person name="Alvarenga P.H."/>
            <person name="Alves F."/>
            <person name="Seixas A."/>
            <person name="da Fonseca R.N."/>
            <person name="Fogaca A."/>
            <person name="Logullo C."/>
            <person name="Tanaka A."/>
            <person name="Daffre S."/>
            <person name="Termignoni C."/>
            <person name="Vaz I.S.Jr."/>
            <person name="Oliveira P.L."/>
            <person name="Ribeiro J.M."/>
        </authorList>
    </citation>
    <scope>NUCLEOTIDE SEQUENCE</scope>
    <source>
        <strain evidence="2">Porto Alegre</strain>
    </source>
</reference>
<keyword evidence="1" id="KW-1133">Transmembrane helix</keyword>
<keyword evidence="1" id="KW-0812">Transmembrane</keyword>
<organism evidence="2">
    <name type="scientific">Rhipicephalus microplus</name>
    <name type="common">Cattle tick</name>
    <name type="synonym">Boophilus microplus</name>
    <dbReference type="NCBI Taxonomy" id="6941"/>
    <lineage>
        <taxon>Eukaryota</taxon>
        <taxon>Metazoa</taxon>
        <taxon>Ecdysozoa</taxon>
        <taxon>Arthropoda</taxon>
        <taxon>Chelicerata</taxon>
        <taxon>Arachnida</taxon>
        <taxon>Acari</taxon>
        <taxon>Parasitiformes</taxon>
        <taxon>Ixodida</taxon>
        <taxon>Ixodoidea</taxon>
        <taxon>Ixodidae</taxon>
        <taxon>Rhipicephalinae</taxon>
        <taxon>Rhipicephalus</taxon>
        <taxon>Boophilus</taxon>
    </lineage>
</organism>
<dbReference type="EMBL" id="GHWJ01009877">
    <property type="protein sequence ID" value="NOV42614.1"/>
    <property type="molecule type" value="Transcribed_RNA"/>
</dbReference>
<sequence>MLSVHLLLNFLRHLAPCAIGVLVFHGISYGPLRLQQERLYFSSIKVRHSKCSSNEIYPDPHRILYNVTKVTMTKHTIQLKRRLRRLTAEVCNRRPTYEAWFSTFILLYFYTRTLPLAVGAGTKPLPTSEE</sequence>
<protein>
    <submittedName>
        <fullName evidence="2">Uncharacterized protein</fullName>
    </submittedName>
</protein>
<proteinExistence type="predicted"/>
<keyword evidence="1" id="KW-0472">Membrane</keyword>
<evidence type="ECO:0000256" key="1">
    <source>
        <dbReference type="SAM" id="Phobius"/>
    </source>
</evidence>
<accession>A0A6M2D9X8</accession>